<feature type="chain" id="PRO_5047540520" description="Lipoprotein" evidence="1">
    <location>
        <begin position="22"/>
        <end position="95"/>
    </location>
</feature>
<dbReference type="RefSeq" id="WP_371435756.1">
    <property type="nucleotide sequence ID" value="NZ_JBHSRS010000013.1"/>
</dbReference>
<comment type="caution">
    <text evidence="2">The sequence shown here is derived from an EMBL/GenBank/DDBJ whole genome shotgun (WGS) entry which is preliminary data.</text>
</comment>
<evidence type="ECO:0008006" key="4">
    <source>
        <dbReference type="Google" id="ProtNLM"/>
    </source>
</evidence>
<protein>
    <recommendedName>
        <fullName evidence="4">Lipoprotein</fullName>
    </recommendedName>
</protein>
<feature type="signal peptide" evidence="1">
    <location>
        <begin position="1"/>
        <end position="21"/>
    </location>
</feature>
<sequence>MNRMFNAVLRVGLVLCMTVLASCSSEESKARGEYLAGCIQSGTDKAACDCTYDKMLKFYSFKELKAMGQSSRRIPPDFMDNVVKAVLICKKEMGR</sequence>
<dbReference type="PROSITE" id="PS51257">
    <property type="entry name" value="PROKAR_LIPOPROTEIN"/>
    <property type="match status" value="1"/>
</dbReference>
<reference evidence="3" key="1">
    <citation type="journal article" date="2019" name="Int. J. Syst. Evol. Microbiol.">
        <title>The Global Catalogue of Microorganisms (GCM) 10K type strain sequencing project: providing services to taxonomists for standard genome sequencing and annotation.</title>
        <authorList>
            <consortium name="The Broad Institute Genomics Platform"/>
            <consortium name="The Broad Institute Genome Sequencing Center for Infectious Disease"/>
            <person name="Wu L."/>
            <person name="Ma J."/>
        </authorList>
    </citation>
    <scope>NUCLEOTIDE SEQUENCE [LARGE SCALE GENOMIC DNA]</scope>
    <source>
        <strain evidence="3">CCUG 39402</strain>
    </source>
</reference>
<keyword evidence="1" id="KW-0732">Signal</keyword>
<keyword evidence="3" id="KW-1185">Reference proteome</keyword>
<evidence type="ECO:0000313" key="2">
    <source>
        <dbReference type="EMBL" id="MFC6280793.1"/>
    </source>
</evidence>
<name>A0ABW1TVM0_9BURK</name>
<gene>
    <name evidence="2" type="ORF">ACFQND_06050</name>
</gene>
<organism evidence="2 3">
    <name type="scientific">Polaromonas aquatica</name>
    <dbReference type="NCBI Taxonomy" id="332657"/>
    <lineage>
        <taxon>Bacteria</taxon>
        <taxon>Pseudomonadati</taxon>
        <taxon>Pseudomonadota</taxon>
        <taxon>Betaproteobacteria</taxon>
        <taxon>Burkholderiales</taxon>
        <taxon>Comamonadaceae</taxon>
        <taxon>Polaromonas</taxon>
    </lineage>
</organism>
<evidence type="ECO:0000313" key="3">
    <source>
        <dbReference type="Proteomes" id="UP001596270"/>
    </source>
</evidence>
<accession>A0ABW1TVM0</accession>
<evidence type="ECO:0000256" key="1">
    <source>
        <dbReference type="SAM" id="SignalP"/>
    </source>
</evidence>
<dbReference type="Proteomes" id="UP001596270">
    <property type="component" value="Unassembled WGS sequence"/>
</dbReference>
<dbReference type="EMBL" id="JBHSRS010000013">
    <property type="protein sequence ID" value="MFC6280793.1"/>
    <property type="molecule type" value="Genomic_DNA"/>
</dbReference>
<proteinExistence type="predicted"/>